<feature type="compositionally biased region" description="Polar residues" evidence="2">
    <location>
        <begin position="730"/>
        <end position="744"/>
    </location>
</feature>
<feature type="domain" description="C3H1-type" evidence="3">
    <location>
        <begin position="771"/>
        <end position="798"/>
    </location>
</feature>
<feature type="compositionally biased region" description="Low complexity" evidence="2">
    <location>
        <begin position="305"/>
        <end position="318"/>
    </location>
</feature>
<dbReference type="KEGG" id="pif:PITG_16370"/>
<feature type="compositionally biased region" description="Basic and acidic residues" evidence="2">
    <location>
        <begin position="321"/>
        <end position="330"/>
    </location>
</feature>
<protein>
    <recommendedName>
        <fullName evidence="3">C3H1-type domain-containing protein</fullName>
    </recommendedName>
</protein>
<evidence type="ECO:0000313" key="4">
    <source>
        <dbReference type="EMBL" id="EEY65172.1"/>
    </source>
</evidence>
<sequence length="824" mass="90353">MTANPPTSLTMGSSLRNQVPACDHMCVVALRSRADAPTLHVVVPSATVWQQQISRDEFVVGWCHGVAATAQPTRRLSRFRSQWIELVIPTDTDCDIGKLLVDTFVPAVSDSTMDLTSENLRIISEYGRIIDANPIDYARRYVGPARPSTRMNEDVENDSESPSDVLAIGLSRGKALDGRQPDIVRYEDCRSVEQFLWRQPTPAVTHPAEPDPSAVPNTDASTPALVSSSVSQPPPPAEAVPSTLSNVPTTNSAMPENVFAAIAELARTTQAALTQQAAAQQSFQEQLLRRLSSSTGTDSRDHQHGAAVPPAAGAPSGSLPNDHRGRNSRERRAHCGRSSSPPPRPRHTREWSRSRSRDRPRYSGRSRSRDRKGAGHGGQQLLHRPLQQQHVAATDARAYGRWDDASYGHSRPSEVIHRDDRYDHYLGNSHDHGASGPYDHSHRHSNYGYGSPRTASGGYTSGTPALSQFGFGPGTDYRHSGGGFHPRDSGRQDLTLELAGTTGFRPSPAELRAHRTARVGPRPNNEFIESNLVSFWQLSALDRVSTILHEETRRGQYRVTKVTAKMVFAVDFGTRPIDHFLPPSAHGDGGRTVVHDSSTWTSGDSVPGGLITSMDDLRATLQCIREVATEWYPRENVDVFAAVCADATSRVLNNAPTGLVHAMINLYTHVFSRLFIAISQNADPASLVEQARSVMASDSPDYLRLVRQVIDHGLISSWAQSQRSSSHRSNTTAYGPSTRPSAHSGSHRESRQTRQQVSPVPEAILQQIPKRNNKTVCLKFQTQRGCEFRSCKYAHDLEQLPEEVVTYATGKYGPLASGHPNLSA</sequence>
<dbReference type="GeneID" id="9465014"/>
<dbReference type="VEuPathDB" id="FungiDB:PITG_16370"/>
<feature type="region of interest" description="Disordered" evidence="2">
    <location>
        <begin position="200"/>
        <end position="251"/>
    </location>
</feature>
<dbReference type="eggNOG" id="ENOG502SMWH">
    <property type="taxonomic scope" value="Eukaryota"/>
</dbReference>
<dbReference type="EMBL" id="DS028162">
    <property type="protein sequence ID" value="EEY65172.1"/>
    <property type="molecule type" value="Genomic_DNA"/>
</dbReference>
<feature type="compositionally biased region" description="Polar residues" evidence="2">
    <location>
        <begin position="453"/>
        <end position="466"/>
    </location>
</feature>
<feature type="region of interest" description="Disordered" evidence="2">
    <location>
        <begin position="427"/>
        <end position="491"/>
    </location>
</feature>
<feature type="region of interest" description="Disordered" evidence="2">
    <location>
        <begin position="290"/>
        <end position="392"/>
    </location>
</feature>
<dbReference type="InParanoid" id="D0NU48"/>
<feature type="region of interest" description="Disordered" evidence="2">
    <location>
        <begin position="721"/>
        <end position="764"/>
    </location>
</feature>
<keyword evidence="5" id="KW-1185">Reference proteome</keyword>
<dbReference type="OrthoDB" id="129412at2759"/>
<evidence type="ECO:0000259" key="3">
    <source>
        <dbReference type="PROSITE" id="PS50103"/>
    </source>
</evidence>
<dbReference type="OMA" id="RERRAHC"/>
<accession>D0NU48</accession>
<evidence type="ECO:0000256" key="1">
    <source>
        <dbReference type="PROSITE-ProRule" id="PRU00723"/>
    </source>
</evidence>
<name>D0NU48_PHYIT</name>
<keyword evidence="1" id="KW-0862">Zinc</keyword>
<dbReference type="AlphaFoldDB" id="D0NU48"/>
<keyword evidence="1" id="KW-0479">Metal-binding</keyword>
<feature type="zinc finger region" description="C3H1-type" evidence="1">
    <location>
        <begin position="771"/>
        <end position="798"/>
    </location>
</feature>
<proteinExistence type="predicted"/>
<dbReference type="InterPro" id="IPR000571">
    <property type="entry name" value="Znf_CCCH"/>
</dbReference>
<reference evidence="5" key="1">
    <citation type="journal article" date="2009" name="Nature">
        <title>Genome sequence and analysis of the Irish potato famine pathogen Phytophthora infestans.</title>
        <authorList>
            <consortium name="The Broad Institute Genome Sequencing Platform"/>
            <person name="Haas B.J."/>
            <person name="Kamoun S."/>
            <person name="Zody M.C."/>
            <person name="Jiang R.H."/>
            <person name="Handsaker R.E."/>
            <person name="Cano L.M."/>
            <person name="Grabherr M."/>
            <person name="Kodira C.D."/>
            <person name="Raffaele S."/>
            <person name="Torto-Alalibo T."/>
            <person name="Bozkurt T.O."/>
            <person name="Ah-Fong A.M."/>
            <person name="Alvarado L."/>
            <person name="Anderson V.L."/>
            <person name="Armstrong M.R."/>
            <person name="Avrova A."/>
            <person name="Baxter L."/>
            <person name="Beynon J."/>
            <person name="Boevink P.C."/>
            <person name="Bollmann S.R."/>
            <person name="Bos J.I."/>
            <person name="Bulone V."/>
            <person name="Cai G."/>
            <person name="Cakir C."/>
            <person name="Carrington J.C."/>
            <person name="Chawner M."/>
            <person name="Conti L."/>
            <person name="Costanzo S."/>
            <person name="Ewan R."/>
            <person name="Fahlgren N."/>
            <person name="Fischbach M.A."/>
            <person name="Fugelstad J."/>
            <person name="Gilroy E.M."/>
            <person name="Gnerre S."/>
            <person name="Green P.J."/>
            <person name="Grenville-Briggs L.J."/>
            <person name="Griffith J."/>
            <person name="Grunwald N.J."/>
            <person name="Horn K."/>
            <person name="Horner N.R."/>
            <person name="Hu C.H."/>
            <person name="Huitema E."/>
            <person name="Jeong D.H."/>
            <person name="Jones A.M."/>
            <person name="Jones J.D."/>
            <person name="Jones R.W."/>
            <person name="Karlsson E.K."/>
            <person name="Kunjeti S.G."/>
            <person name="Lamour K."/>
            <person name="Liu Z."/>
            <person name="Ma L."/>
            <person name="Maclean D."/>
            <person name="Chibucos M.C."/>
            <person name="McDonald H."/>
            <person name="McWalters J."/>
            <person name="Meijer H.J."/>
            <person name="Morgan W."/>
            <person name="Morris P.F."/>
            <person name="Munro C.A."/>
            <person name="O'Neill K."/>
            <person name="Ospina-Giraldo M."/>
            <person name="Pinzon A."/>
            <person name="Pritchard L."/>
            <person name="Ramsahoye B."/>
            <person name="Ren Q."/>
            <person name="Restrepo S."/>
            <person name="Roy S."/>
            <person name="Sadanandom A."/>
            <person name="Savidor A."/>
            <person name="Schornack S."/>
            <person name="Schwartz D.C."/>
            <person name="Schumann U.D."/>
            <person name="Schwessinger B."/>
            <person name="Seyer L."/>
            <person name="Sharpe T."/>
            <person name="Silvar C."/>
            <person name="Song J."/>
            <person name="Studholme D.J."/>
            <person name="Sykes S."/>
            <person name="Thines M."/>
            <person name="van de Vondervoort P.J."/>
            <person name="Phuntumart V."/>
            <person name="Wawra S."/>
            <person name="Weide R."/>
            <person name="Win J."/>
            <person name="Young C."/>
            <person name="Zhou S."/>
            <person name="Fry W."/>
            <person name="Meyers B.C."/>
            <person name="van West P."/>
            <person name="Ristaino J."/>
            <person name="Govers F."/>
            <person name="Birch P.R."/>
            <person name="Whisson S.C."/>
            <person name="Judelson H.S."/>
            <person name="Nusbaum C."/>
        </authorList>
    </citation>
    <scope>NUCLEOTIDE SEQUENCE [LARGE SCALE GENOMIC DNA]</scope>
    <source>
        <strain evidence="5">T30-4</strain>
    </source>
</reference>
<dbReference type="Proteomes" id="UP000006643">
    <property type="component" value="Unassembled WGS sequence"/>
</dbReference>
<organism evidence="4 5">
    <name type="scientific">Phytophthora infestans (strain T30-4)</name>
    <name type="common">Potato late blight agent</name>
    <dbReference type="NCBI Taxonomy" id="403677"/>
    <lineage>
        <taxon>Eukaryota</taxon>
        <taxon>Sar</taxon>
        <taxon>Stramenopiles</taxon>
        <taxon>Oomycota</taxon>
        <taxon>Peronosporomycetes</taxon>
        <taxon>Peronosporales</taxon>
        <taxon>Peronosporaceae</taxon>
        <taxon>Phytophthora</taxon>
    </lineage>
</organism>
<dbReference type="HOGENOM" id="CLU_343718_0_0_1"/>
<feature type="compositionally biased region" description="Basic and acidic residues" evidence="2">
    <location>
        <begin position="348"/>
        <end position="361"/>
    </location>
</feature>
<dbReference type="RefSeq" id="XP_002897429.1">
    <property type="nucleotide sequence ID" value="XM_002897383.1"/>
</dbReference>
<keyword evidence="1" id="KW-0863">Zinc-finger</keyword>
<gene>
    <name evidence="4" type="ORF">PITG_16370</name>
</gene>
<dbReference type="PROSITE" id="PS50103">
    <property type="entry name" value="ZF_C3H1"/>
    <property type="match status" value="1"/>
</dbReference>
<evidence type="ECO:0000256" key="2">
    <source>
        <dbReference type="SAM" id="MobiDB-lite"/>
    </source>
</evidence>
<evidence type="ECO:0000313" key="5">
    <source>
        <dbReference type="Proteomes" id="UP000006643"/>
    </source>
</evidence>
<feature type="compositionally biased region" description="Low complexity" evidence="2">
    <location>
        <begin position="379"/>
        <end position="390"/>
    </location>
</feature>
<dbReference type="GO" id="GO:0008270">
    <property type="term" value="F:zinc ion binding"/>
    <property type="evidence" value="ECO:0007669"/>
    <property type="project" value="UniProtKB-KW"/>
</dbReference>